<comment type="similarity">
    <text evidence="2">Belongs to the TspO/BZRP family.</text>
</comment>
<dbReference type="InterPro" id="IPR038330">
    <property type="entry name" value="TspO/MBR-related_sf"/>
</dbReference>
<comment type="caution">
    <text evidence="7">The sequence shown here is derived from an EMBL/GenBank/DDBJ whole genome shotgun (WGS) entry which is preliminary data.</text>
</comment>
<evidence type="ECO:0000256" key="1">
    <source>
        <dbReference type="ARBA" id="ARBA00004141"/>
    </source>
</evidence>
<keyword evidence="4 6" id="KW-1133">Transmembrane helix</keyword>
<accession>A0A2M8KDW1</accession>
<evidence type="ECO:0000256" key="3">
    <source>
        <dbReference type="ARBA" id="ARBA00022692"/>
    </source>
</evidence>
<dbReference type="GO" id="GO:0016020">
    <property type="term" value="C:membrane"/>
    <property type="evidence" value="ECO:0007669"/>
    <property type="project" value="UniProtKB-SubCell"/>
</dbReference>
<name>A0A2M8KDW1_9BACT</name>
<keyword evidence="5 6" id="KW-0472">Membrane</keyword>
<dbReference type="InterPro" id="IPR004307">
    <property type="entry name" value="TspO_MBR"/>
</dbReference>
<sequence>MLILSFPYVIVIIGAATGSAFTNMGLVDWYPNLNLPAWTPTGGIIGGVWITIYILTMVSVMLVRNVGMGEDGKRQSF</sequence>
<dbReference type="AlphaFoldDB" id="A0A2M8KDW1"/>
<dbReference type="EMBL" id="PFDW01000051">
    <property type="protein sequence ID" value="PJE58121.1"/>
    <property type="molecule type" value="Genomic_DNA"/>
</dbReference>
<dbReference type="Proteomes" id="UP000231450">
    <property type="component" value="Unassembled WGS sequence"/>
</dbReference>
<dbReference type="Pfam" id="PF03073">
    <property type="entry name" value="TspO_MBR"/>
    <property type="match status" value="1"/>
</dbReference>
<evidence type="ECO:0000256" key="5">
    <source>
        <dbReference type="ARBA" id="ARBA00023136"/>
    </source>
</evidence>
<keyword evidence="3 6" id="KW-0812">Transmembrane</keyword>
<evidence type="ECO:0000313" key="7">
    <source>
        <dbReference type="EMBL" id="PJE58121.1"/>
    </source>
</evidence>
<dbReference type="Gene3D" id="1.20.1260.100">
    <property type="entry name" value="TspO/MBR protein"/>
    <property type="match status" value="1"/>
</dbReference>
<organism evidence="7 8">
    <name type="scientific">Candidatus Portnoybacteria bacterium CG10_big_fil_rev_8_21_14_0_10_36_7</name>
    <dbReference type="NCBI Taxonomy" id="1974812"/>
    <lineage>
        <taxon>Bacteria</taxon>
        <taxon>Candidatus Portnoyibacteriota</taxon>
    </lineage>
</organism>
<reference evidence="8" key="1">
    <citation type="submission" date="2017-09" db="EMBL/GenBank/DDBJ databases">
        <title>Depth-based differentiation of microbial function through sediment-hosted aquifers and enrichment of novel symbionts in the deep terrestrial subsurface.</title>
        <authorList>
            <person name="Probst A.J."/>
            <person name="Ladd B."/>
            <person name="Jarett J.K."/>
            <person name="Geller-Mcgrath D.E."/>
            <person name="Sieber C.M.K."/>
            <person name="Emerson J.B."/>
            <person name="Anantharaman K."/>
            <person name="Thomas B.C."/>
            <person name="Malmstrom R."/>
            <person name="Stieglmeier M."/>
            <person name="Klingl A."/>
            <person name="Woyke T."/>
            <person name="Ryan C.M."/>
            <person name="Banfield J.F."/>
        </authorList>
    </citation>
    <scope>NUCLEOTIDE SEQUENCE [LARGE SCALE GENOMIC DNA]</scope>
</reference>
<feature type="transmembrane region" description="Helical" evidence="6">
    <location>
        <begin position="42"/>
        <end position="63"/>
    </location>
</feature>
<protein>
    <submittedName>
        <fullName evidence="7">Uncharacterized protein</fullName>
    </submittedName>
</protein>
<comment type="subcellular location">
    <subcellularLocation>
        <location evidence="1">Membrane</location>
        <topology evidence="1">Multi-pass membrane protein</topology>
    </subcellularLocation>
</comment>
<gene>
    <name evidence="7" type="ORF">COU81_02350</name>
</gene>
<evidence type="ECO:0000313" key="8">
    <source>
        <dbReference type="Proteomes" id="UP000231450"/>
    </source>
</evidence>
<evidence type="ECO:0000256" key="6">
    <source>
        <dbReference type="SAM" id="Phobius"/>
    </source>
</evidence>
<evidence type="ECO:0000256" key="2">
    <source>
        <dbReference type="ARBA" id="ARBA00007524"/>
    </source>
</evidence>
<proteinExistence type="inferred from homology"/>
<evidence type="ECO:0000256" key="4">
    <source>
        <dbReference type="ARBA" id="ARBA00022989"/>
    </source>
</evidence>